<dbReference type="EnsemblPlants" id="Solyc04g009145.1.1">
    <property type="protein sequence ID" value="Solyc04g009145.1.1"/>
    <property type="gene ID" value="Solyc04g009145.1"/>
</dbReference>
<evidence type="ECO:0000313" key="2">
    <source>
        <dbReference type="Proteomes" id="UP000004994"/>
    </source>
</evidence>
<dbReference type="Gramene" id="Solyc04g009145.1.1">
    <property type="protein sequence ID" value="Solyc04g009145.1.1"/>
    <property type="gene ID" value="Solyc04g009145.1"/>
</dbReference>
<protein>
    <submittedName>
        <fullName evidence="1">Uncharacterized protein</fullName>
    </submittedName>
</protein>
<reference evidence="1" key="2">
    <citation type="submission" date="2019-01" db="UniProtKB">
        <authorList>
            <consortium name="EnsemblPlants"/>
        </authorList>
    </citation>
    <scope>IDENTIFICATION</scope>
    <source>
        <strain evidence="1">cv. Heinz 1706</strain>
    </source>
</reference>
<name>A0A3Q7FYG0_SOLLC</name>
<keyword evidence="2" id="KW-1185">Reference proteome</keyword>
<proteinExistence type="predicted"/>
<accession>A0A3Q7FYG0</accession>
<reference evidence="1" key="1">
    <citation type="journal article" date="2012" name="Nature">
        <title>The tomato genome sequence provides insights into fleshy fruit evolution.</title>
        <authorList>
            <consortium name="Tomato Genome Consortium"/>
        </authorList>
    </citation>
    <scope>NUCLEOTIDE SEQUENCE [LARGE SCALE GENOMIC DNA]</scope>
    <source>
        <strain evidence="1">cv. Heinz 1706</strain>
    </source>
</reference>
<sequence length="137" mass="15512">MDAFKNLKTTTSSLRVVIITLLPSCYLEMPVSNFPMLLYAINHRPPQDASVSLQTTSKSSVFTFTSLESISLEYGNSVISNKVDLKHPLLNSLIYNLLLLCIFKERLHEEQLISQPPHILSETCMQGSFLYEEIPSF</sequence>
<evidence type="ECO:0000313" key="1">
    <source>
        <dbReference type="EnsemblPlants" id="Solyc04g009145.1.1"/>
    </source>
</evidence>
<organism evidence="1">
    <name type="scientific">Solanum lycopersicum</name>
    <name type="common">Tomato</name>
    <name type="synonym">Lycopersicon esculentum</name>
    <dbReference type="NCBI Taxonomy" id="4081"/>
    <lineage>
        <taxon>Eukaryota</taxon>
        <taxon>Viridiplantae</taxon>
        <taxon>Streptophyta</taxon>
        <taxon>Embryophyta</taxon>
        <taxon>Tracheophyta</taxon>
        <taxon>Spermatophyta</taxon>
        <taxon>Magnoliopsida</taxon>
        <taxon>eudicotyledons</taxon>
        <taxon>Gunneridae</taxon>
        <taxon>Pentapetalae</taxon>
        <taxon>asterids</taxon>
        <taxon>lamiids</taxon>
        <taxon>Solanales</taxon>
        <taxon>Solanaceae</taxon>
        <taxon>Solanoideae</taxon>
        <taxon>Solaneae</taxon>
        <taxon>Solanum</taxon>
        <taxon>Solanum subgen. Lycopersicon</taxon>
    </lineage>
</organism>
<dbReference type="AlphaFoldDB" id="A0A3Q7FYG0"/>
<dbReference type="Proteomes" id="UP000004994">
    <property type="component" value="Chromosome 4"/>
</dbReference>
<dbReference type="InParanoid" id="A0A3Q7FYG0"/>